<keyword evidence="2" id="KW-1185">Reference proteome</keyword>
<proteinExistence type="predicted"/>
<organism evidence="1 2">
    <name type="scientific">Eimeria acervulina</name>
    <name type="common">Coccidian parasite</name>
    <dbReference type="NCBI Taxonomy" id="5801"/>
    <lineage>
        <taxon>Eukaryota</taxon>
        <taxon>Sar</taxon>
        <taxon>Alveolata</taxon>
        <taxon>Apicomplexa</taxon>
        <taxon>Conoidasida</taxon>
        <taxon>Coccidia</taxon>
        <taxon>Eucoccidiorida</taxon>
        <taxon>Eimeriorina</taxon>
        <taxon>Eimeriidae</taxon>
        <taxon>Eimeria</taxon>
    </lineage>
</organism>
<sequence>MHHVNADGSAGGSAGLSASRPLLVVSPSGYMGPRILSESLGSPSVGRGALVEAPAGAPVGPLAATSGHVVPAGGPVEGSARAYVDAEAVTNFAASAPGAAAAGNPRPAQGPPLARPVAVLPQRVPSRREERRGAPPVEISGLSPDFQFTEKPSWLRRVLVILIVACVSPSLLKEDPFPPLKEIIARQAPLFRSG</sequence>
<dbReference type="Proteomes" id="UP000018050">
    <property type="component" value="Unassembled WGS sequence"/>
</dbReference>
<evidence type="ECO:0000313" key="2">
    <source>
        <dbReference type="Proteomes" id="UP000018050"/>
    </source>
</evidence>
<dbReference type="OrthoDB" id="348074at2759"/>
<dbReference type="AlphaFoldDB" id="U6GGG4"/>
<gene>
    <name evidence="1" type="ORF">EAH_00035820</name>
</gene>
<protein>
    <submittedName>
        <fullName evidence="1">Uncharacterized protein</fullName>
    </submittedName>
</protein>
<evidence type="ECO:0000313" key="1">
    <source>
        <dbReference type="EMBL" id="CDI78632.1"/>
    </source>
</evidence>
<dbReference type="GeneID" id="25271652"/>
<name>U6GGG4_EIMAC</name>
<dbReference type="OMA" id="ILIMACV"/>
<reference evidence="1" key="2">
    <citation type="submission" date="2013-10" db="EMBL/GenBank/DDBJ databases">
        <authorList>
            <person name="Aslett M."/>
        </authorList>
    </citation>
    <scope>NUCLEOTIDE SEQUENCE [LARGE SCALE GENOMIC DNA]</scope>
    <source>
        <strain evidence="1">Houghton</strain>
    </source>
</reference>
<dbReference type="RefSeq" id="XP_013251152.1">
    <property type="nucleotide sequence ID" value="XM_013395698.1"/>
</dbReference>
<reference evidence="1" key="1">
    <citation type="submission" date="2013-10" db="EMBL/GenBank/DDBJ databases">
        <title>Genomic analysis of the causative agents of coccidiosis in chickens.</title>
        <authorList>
            <person name="Reid A.J."/>
            <person name="Blake D."/>
            <person name="Billington K."/>
            <person name="Browne H."/>
            <person name="Dunn M."/>
            <person name="Hung S."/>
            <person name="Kawahara F."/>
            <person name="Miranda-Saavedra D."/>
            <person name="Mourier T."/>
            <person name="Nagra H."/>
            <person name="Otto T.D."/>
            <person name="Rawlings N."/>
            <person name="Sanchez A."/>
            <person name="Sanders M."/>
            <person name="Subramaniam C."/>
            <person name="Tay Y."/>
            <person name="Dear P."/>
            <person name="Doerig C."/>
            <person name="Gruber A."/>
            <person name="Parkinson J."/>
            <person name="Shirley M."/>
            <person name="Wan K.L."/>
            <person name="Berriman M."/>
            <person name="Tomley F."/>
            <person name="Pain A."/>
        </authorList>
    </citation>
    <scope>NUCLEOTIDE SEQUENCE [LARGE SCALE GENOMIC DNA]</scope>
    <source>
        <strain evidence="1">Houghton</strain>
    </source>
</reference>
<dbReference type="EMBL" id="HG670897">
    <property type="protein sequence ID" value="CDI78632.1"/>
    <property type="molecule type" value="Genomic_DNA"/>
</dbReference>
<accession>U6GGG4</accession>
<dbReference type="VEuPathDB" id="ToxoDB:EAH_00035820"/>